<evidence type="ECO:0000313" key="4">
    <source>
        <dbReference type="EMBL" id="RKD92597.1"/>
    </source>
</evidence>
<evidence type="ECO:0000256" key="1">
    <source>
        <dbReference type="ARBA" id="ARBA00022729"/>
    </source>
</evidence>
<proteinExistence type="predicted"/>
<keyword evidence="5" id="KW-1185">Reference proteome</keyword>
<dbReference type="EMBL" id="RAPN01000001">
    <property type="protein sequence ID" value="RKD92597.1"/>
    <property type="molecule type" value="Genomic_DNA"/>
</dbReference>
<dbReference type="SUPFAM" id="SSF51261">
    <property type="entry name" value="Duplicated hybrid motif"/>
    <property type="match status" value="1"/>
</dbReference>
<accession>A0A419WAX1</accession>
<dbReference type="PANTHER" id="PTHR21666">
    <property type="entry name" value="PEPTIDASE-RELATED"/>
    <property type="match status" value="1"/>
</dbReference>
<keyword evidence="4" id="KW-0378">Hydrolase</keyword>
<protein>
    <submittedName>
        <fullName evidence="4">Murein DD-endopeptidase MepM/ murein hydrolase activator NlpD</fullName>
    </submittedName>
</protein>
<keyword evidence="2" id="KW-0812">Transmembrane</keyword>
<keyword evidence="2" id="KW-1133">Transmembrane helix</keyword>
<feature type="domain" description="M23ase beta-sheet core" evidence="3">
    <location>
        <begin position="186"/>
        <end position="280"/>
    </location>
</feature>
<dbReference type="GO" id="GO:0004222">
    <property type="term" value="F:metalloendopeptidase activity"/>
    <property type="evidence" value="ECO:0007669"/>
    <property type="project" value="TreeGrafter"/>
</dbReference>
<dbReference type="CDD" id="cd12797">
    <property type="entry name" value="M23_peptidase"/>
    <property type="match status" value="1"/>
</dbReference>
<dbReference type="InterPro" id="IPR050570">
    <property type="entry name" value="Cell_wall_metabolism_enzyme"/>
</dbReference>
<dbReference type="RefSeq" id="WP_120273788.1">
    <property type="nucleotide sequence ID" value="NZ_RAPN01000001.1"/>
</dbReference>
<evidence type="ECO:0000313" key="5">
    <source>
        <dbReference type="Proteomes" id="UP000283387"/>
    </source>
</evidence>
<reference evidence="4 5" key="1">
    <citation type="submission" date="2018-09" db="EMBL/GenBank/DDBJ databases">
        <title>Genomic Encyclopedia of Archaeal and Bacterial Type Strains, Phase II (KMG-II): from individual species to whole genera.</title>
        <authorList>
            <person name="Goeker M."/>
        </authorList>
    </citation>
    <scope>NUCLEOTIDE SEQUENCE [LARGE SCALE GENOMIC DNA]</scope>
    <source>
        <strain evidence="4 5">DSM 27148</strain>
    </source>
</reference>
<dbReference type="Proteomes" id="UP000283387">
    <property type="component" value="Unassembled WGS sequence"/>
</dbReference>
<dbReference type="PANTHER" id="PTHR21666:SF289">
    <property type="entry name" value="L-ALA--D-GLU ENDOPEPTIDASE"/>
    <property type="match status" value="1"/>
</dbReference>
<dbReference type="InterPro" id="IPR011055">
    <property type="entry name" value="Dup_hybrid_motif"/>
</dbReference>
<dbReference type="OrthoDB" id="9814377at2"/>
<organism evidence="4 5">
    <name type="scientific">Mangrovibacterium diazotrophicum</name>
    <dbReference type="NCBI Taxonomy" id="1261403"/>
    <lineage>
        <taxon>Bacteria</taxon>
        <taxon>Pseudomonadati</taxon>
        <taxon>Bacteroidota</taxon>
        <taxon>Bacteroidia</taxon>
        <taxon>Marinilabiliales</taxon>
        <taxon>Prolixibacteraceae</taxon>
        <taxon>Mangrovibacterium</taxon>
    </lineage>
</organism>
<dbReference type="Pfam" id="PF01551">
    <property type="entry name" value="Peptidase_M23"/>
    <property type="match status" value="1"/>
</dbReference>
<gene>
    <name evidence="4" type="ORF">BC643_2971</name>
</gene>
<comment type="caution">
    <text evidence="4">The sequence shown here is derived from an EMBL/GenBank/DDBJ whole genome shotgun (WGS) entry which is preliminary data.</text>
</comment>
<name>A0A419WAX1_9BACT</name>
<dbReference type="InterPro" id="IPR016047">
    <property type="entry name" value="M23ase_b-sheet_dom"/>
</dbReference>
<evidence type="ECO:0000256" key="2">
    <source>
        <dbReference type="SAM" id="Phobius"/>
    </source>
</evidence>
<keyword evidence="1" id="KW-0732">Signal</keyword>
<keyword evidence="2" id="KW-0472">Membrane</keyword>
<dbReference type="Gene3D" id="2.70.70.10">
    <property type="entry name" value="Glucose Permease (Domain IIA)"/>
    <property type="match status" value="1"/>
</dbReference>
<dbReference type="AlphaFoldDB" id="A0A419WAX1"/>
<feature type="transmembrane region" description="Helical" evidence="2">
    <location>
        <begin position="40"/>
        <end position="61"/>
    </location>
</feature>
<sequence>MKEKKKKKILEKLKNRYRLIIYNDTSFQTVWSTRLTRINVFLMFGLGGLFLIFITVLIIALTPVKEFIPGYPSGNVRDLMVKNAIMVDSLEAQLALRDNYFKTIQTLMNGEIPADQVSNVDTTFKPAELNMQTYNHDSIFEQHLLEEQLDLSIQKGDNSSTSLANIHFFRPLKGMVTDGFNEDINHFATDVVGLPNSRISAVLDGTVVFADWTVDTGYVIYIQHQNNLISVYKHNSELLKKVGDVVKAGDAIAFMGNTGELTTGPHLHFELWYKGTPLNPQDYIDF</sequence>
<evidence type="ECO:0000259" key="3">
    <source>
        <dbReference type="Pfam" id="PF01551"/>
    </source>
</evidence>